<dbReference type="RefSeq" id="WP_164353570.1">
    <property type="nucleotide sequence ID" value="NZ_JAABNT010000005.1"/>
</dbReference>
<dbReference type="EMBL" id="JAABNT010000005">
    <property type="protein sequence ID" value="NEK22633.1"/>
    <property type="molecule type" value="Genomic_DNA"/>
</dbReference>
<proteinExistence type="predicted"/>
<dbReference type="PROSITE" id="PS51257">
    <property type="entry name" value="PROKAR_LIPOPROTEIN"/>
    <property type="match status" value="1"/>
</dbReference>
<dbReference type="AlphaFoldDB" id="A0A6P0CDS3"/>
<accession>A0A6P0CDS3</accession>
<gene>
    <name evidence="2" type="ORF">GV827_09470</name>
</gene>
<reference evidence="2 3" key="1">
    <citation type="submission" date="2020-01" db="EMBL/GenBank/DDBJ databases">
        <title>Sulfitobacter sediminilitoris sp. nov., isolated from a tidal flat.</title>
        <authorList>
            <person name="Park S."/>
            <person name="Yoon J.-H."/>
        </authorList>
    </citation>
    <scope>NUCLEOTIDE SEQUENCE [LARGE SCALE GENOMIC DNA]</scope>
    <source>
        <strain evidence="2 3">JBTF-M27</strain>
    </source>
</reference>
<name>A0A6P0CDS3_9RHOB</name>
<feature type="transmembrane region" description="Helical" evidence="1">
    <location>
        <begin position="40"/>
        <end position="61"/>
    </location>
</feature>
<evidence type="ECO:0000256" key="1">
    <source>
        <dbReference type="SAM" id="Phobius"/>
    </source>
</evidence>
<organism evidence="2 3">
    <name type="scientific">Sulfitobacter sediminilitoris</name>
    <dbReference type="NCBI Taxonomy" id="2698830"/>
    <lineage>
        <taxon>Bacteria</taxon>
        <taxon>Pseudomonadati</taxon>
        <taxon>Pseudomonadota</taxon>
        <taxon>Alphaproteobacteria</taxon>
        <taxon>Rhodobacterales</taxon>
        <taxon>Roseobacteraceae</taxon>
        <taxon>Sulfitobacter</taxon>
    </lineage>
</organism>
<keyword evidence="3" id="KW-1185">Reference proteome</keyword>
<dbReference type="Proteomes" id="UP000468591">
    <property type="component" value="Unassembled WGS sequence"/>
</dbReference>
<evidence type="ECO:0000313" key="2">
    <source>
        <dbReference type="EMBL" id="NEK22633.1"/>
    </source>
</evidence>
<protein>
    <submittedName>
        <fullName evidence="2">Uncharacterized protein</fullName>
    </submittedName>
</protein>
<comment type="caution">
    <text evidence="2">The sequence shown here is derived from an EMBL/GenBank/DDBJ whole genome shotgun (WGS) entry which is preliminary data.</text>
</comment>
<keyword evidence="1" id="KW-0812">Transmembrane</keyword>
<keyword evidence="1" id="KW-0472">Membrane</keyword>
<evidence type="ECO:0000313" key="3">
    <source>
        <dbReference type="Proteomes" id="UP000468591"/>
    </source>
</evidence>
<sequence length="192" mass="19739">MTTWSFRATVTALALTALTACDDGQGGAFLGGLGSGPNVALSQATMAFGAVTLVPPSGFCIDRRSLKQRFALMARCDKLGAPSAAADAPLGIITVSFSAIADGAELPTPAHTAQALSLQDVSSLQETENSVVFRANGPSPIEGMASQHWRANTRVGDQLMGLALYGPEDGRAVSHEGRDILLKLIAGSEPAS</sequence>
<keyword evidence="1" id="KW-1133">Transmembrane helix</keyword>